<name>A0A177CUK3_9PLEO</name>
<proteinExistence type="predicted"/>
<evidence type="ECO:0000313" key="3">
    <source>
        <dbReference type="Proteomes" id="UP000077069"/>
    </source>
</evidence>
<evidence type="ECO:0000313" key="2">
    <source>
        <dbReference type="EMBL" id="OAG10560.1"/>
    </source>
</evidence>
<feature type="compositionally biased region" description="Polar residues" evidence="1">
    <location>
        <begin position="47"/>
        <end position="62"/>
    </location>
</feature>
<dbReference type="AlphaFoldDB" id="A0A177CUK3"/>
<dbReference type="GeneID" id="28769967"/>
<gene>
    <name evidence="2" type="ORF">CC84DRAFT_489119</name>
</gene>
<dbReference type="Proteomes" id="UP000077069">
    <property type="component" value="Unassembled WGS sequence"/>
</dbReference>
<dbReference type="InParanoid" id="A0A177CUK3"/>
<feature type="region of interest" description="Disordered" evidence="1">
    <location>
        <begin position="1"/>
        <end position="90"/>
    </location>
</feature>
<keyword evidence="3" id="KW-1185">Reference proteome</keyword>
<protein>
    <submittedName>
        <fullName evidence="2">Uncharacterized protein</fullName>
    </submittedName>
</protein>
<reference evidence="2 3" key="1">
    <citation type="submission" date="2016-05" db="EMBL/GenBank/DDBJ databases">
        <title>Comparative analysis of secretome profiles of manganese(II)-oxidizing ascomycete fungi.</title>
        <authorList>
            <consortium name="DOE Joint Genome Institute"/>
            <person name="Zeiner C.A."/>
            <person name="Purvine S.O."/>
            <person name="Zink E.M."/>
            <person name="Wu S."/>
            <person name="Pasa-Tolic L."/>
            <person name="Chaput D.L."/>
            <person name="Haridas S."/>
            <person name="Grigoriev I.V."/>
            <person name="Santelli C.M."/>
            <person name="Hansel C.M."/>
        </authorList>
    </citation>
    <scope>NUCLEOTIDE SEQUENCE [LARGE SCALE GENOMIC DNA]</scope>
    <source>
        <strain evidence="2 3">AP3s5-JAC2a</strain>
    </source>
</reference>
<evidence type="ECO:0000256" key="1">
    <source>
        <dbReference type="SAM" id="MobiDB-lite"/>
    </source>
</evidence>
<dbReference type="EMBL" id="KV441549">
    <property type="protein sequence ID" value="OAG10560.1"/>
    <property type="molecule type" value="Genomic_DNA"/>
</dbReference>
<dbReference type="RefSeq" id="XP_018040925.1">
    <property type="nucleotide sequence ID" value="XM_018186481.1"/>
</dbReference>
<organism evidence="2 3">
    <name type="scientific">Paraphaeosphaeria sporulosa</name>
    <dbReference type="NCBI Taxonomy" id="1460663"/>
    <lineage>
        <taxon>Eukaryota</taxon>
        <taxon>Fungi</taxon>
        <taxon>Dikarya</taxon>
        <taxon>Ascomycota</taxon>
        <taxon>Pezizomycotina</taxon>
        <taxon>Dothideomycetes</taxon>
        <taxon>Pleosporomycetidae</taxon>
        <taxon>Pleosporales</taxon>
        <taxon>Massarineae</taxon>
        <taxon>Didymosphaeriaceae</taxon>
        <taxon>Paraphaeosphaeria</taxon>
    </lineage>
</organism>
<sequence length="209" mass="22906">MRFFPRGHVSTGDLGEHLKPRPAPNPRRKSSDPRPQSSSPFLPPTPSHHTVQPRTPPTSLNPASDRHSHTPPSPARAHRRAIPSCRPAAGLQQAARTRRIYEVALAATGPAVRTAFRQFAACFKQNAHGRMSRASQTGIYLCNAKVACRCTCSRNRLMVHGSRVPTFASNLMVCDQVPRHRRDIIHTAAQQISSLATGITQSLPHSSLL</sequence>
<accession>A0A177CUK3</accession>